<evidence type="ECO:0000256" key="5">
    <source>
        <dbReference type="ARBA" id="ARBA00022989"/>
    </source>
</evidence>
<feature type="transmembrane region" description="Helical" evidence="7">
    <location>
        <begin position="248"/>
        <end position="269"/>
    </location>
</feature>
<dbReference type="GO" id="GO:0022857">
    <property type="term" value="F:transmembrane transporter activity"/>
    <property type="evidence" value="ECO:0007669"/>
    <property type="project" value="InterPro"/>
</dbReference>
<evidence type="ECO:0000313" key="8">
    <source>
        <dbReference type="EMBL" id="WEG72719.1"/>
    </source>
</evidence>
<protein>
    <submittedName>
        <fullName evidence="8">Glutamate/gamma-aminobutyrate family transporter YjeM</fullName>
    </submittedName>
</protein>
<accession>A0AAF0I6F1</accession>
<gene>
    <name evidence="8" type="primary">yjeM</name>
    <name evidence="8" type="ORF">OL234_06940</name>
</gene>
<feature type="transmembrane region" description="Helical" evidence="7">
    <location>
        <begin position="324"/>
        <end position="346"/>
    </location>
</feature>
<feature type="transmembrane region" description="Helical" evidence="7">
    <location>
        <begin position="90"/>
        <end position="115"/>
    </location>
</feature>
<proteinExistence type="predicted"/>
<name>A0AAF0I6F1_9ENTE</name>
<keyword evidence="6 7" id="KW-0472">Membrane</keyword>
<keyword evidence="9" id="KW-1185">Reference proteome</keyword>
<dbReference type="RefSeq" id="WP_275468521.1">
    <property type="nucleotide sequence ID" value="NZ_CP110232.1"/>
</dbReference>
<feature type="transmembrane region" description="Helical" evidence="7">
    <location>
        <begin position="212"/>
        <end position="236"/>
    </location>
</feature>
<feature type="transmembrane region" description="Helical" evidence="7">
    <location>
        <begin position="472"/>
        <end position="492"/>
    </location>
</feature>
<evidence type="ECO:0000256" key="3">
    <source>
        <dbReference type="ARBA" id="ARBA00022475"/>
    </source>
</evidence>
<keyword evidence="4 7" id="KW-0812">Transmembrane</keyword>
<organism evidence="8 9">
    <name type="scientific">Vagococcus intermedius</name>
    <dbReference type="NCBI Taxonomy" id="2991418"/>
    <lineage>
        <taxon>Bacteria</taxon>
        <taxon>Bacillati</taxon>
        <taxon>Bacillota</taxon>
        <taxon>Bacilli</taxon>
        <taxon>Lactobacillales</taxon>
        <taxon>Enterococcaceae</taxon>
        <taxon>Vagococcus</taxon>
    </lineage>
</organism>
<dbReference type="InterPro" id="IPR050367">
    <property type="entry name" value="APC_superfamily"/>
</dbReference>
<feature type="transmembrane region" description="Helical" evidence="7">
    <location>
        <begin position="399"/>
        <end position="418"/>
    </location>
</feature>
<dbReference type="KEGG" id="vie:OL234_06940"/>
<sequence>MLDSKEVSLSQFRLILMITTTVYSFSAMSNAFFLMGYAAIPWYIIAALVFFIPYTFIVSELSSTYKDQEGGLYTWLKSSLSERPAFIATFLWYSSYILWMTSVFMKLWIPFSIFIFGQDQTKSDWHFMGLSNRQIVGIMAVLAVIVVTKLVNLGFKQVTRMMLLGGTLVLTLFAIAVVGNGFLLIKNGGVLAEPLRNGVAFVSSPNPNYSGILGNLAFFTFGITAFGGLDTVASMVDQVKNAKRRFPVALLIGTLLIVCNYLLGIMLWGSSVHWQSVLSGEGIHLGNAMYVLMENLGYQVSLAAGLPVAKAEFMAHLLVRYTGFALFFVYIGLLSSIIYVPLKSLLSGTPTGYWSPKVRQRNSHRIYHNAMWIQCICVSGFILLVSFGGEHINDLYNQLTLMTNISRSLPYLLVALSFPAFKRGKTDHTSFSVLKSKKSYYWASFSVVTSIFLSIVFTVIQPLVKGDYQTVFFLMVGPIFFTIIAMMLQNFLEKKQLKFN</sequence>
<comment type="subcellular location">
    <subcellularLocation>
        <location evidence="1">Cell membrane</location>
        <topology evidence="1">Multi-pass membrane protein</topology>
    </subcellularLocation>
</comment>
<evidence type="ECO:0000256" key="2">
    <source>
        <dbReference type="ARBA" id="ARBA00022448"/>
    </source>
</evidence>
<feature type="transmembrane region" description="Helical" evidence="7">
    <location>
        <begin position="162"/>
        <end position="185"/>
    </location>
</feature>
<keyword evidence="5 7" id="KW-1133">Transmembrane helix</keyword>
<dbReference type="PIRSF" id="PIRSF006060">
    <property type="entry name" value="AA_transporter"/>
    <property type="match status" value="1"/>
</dbReference>
<dbReference type="Proteomes" id="UP001179647">
    <property type="component" value="Chromosome"/>
</dbReference>
<feature type="transmembrane region" description="Helical" evidence="7">
    <location>
        <begin position="12"/>
        <end position="34"/>
    </location>
</feature>
<keyword evidence="2" id="KW-0813">Transport</keyword>
<feature type="transmembrane region" description="Helical" evidence="7">
    <location>
        <begin position="40"/>
        <end position="58"/>
    </location>
</feature>
<dbReference type="GO" id="GO:0005886">
    <property type="term" value="C:plasma membrane"/>
    <property type="evidence" value="ECO:0007669"/>
    <property type="project" value="UniProtKB-SubCell"/>
</dbReference>
<dbReference type="AlphaFoldDB" id="A0AAF0I6F1"/>
<evidence type="ECO:0000256" key="7">
    <source>
        <dbReference type="SAM" id="Phobius"/>
    </source>
</evidence>
<dbReference type="EMBL" id="CP110232">
    <property type="protein sequence ID" value="WEG72719.1"/>
    <property type="molecule type" value="Genomic_DNA"/>
</dbReference>
<dbReference type="NCBIfam" id="NF011775">
    <property type="entry name" value="PRK15238.1"/>
    <property type="match status" value="1"/>
</dbReference>
<evidence type="ECO:0000256" key="1">
    <source>
        <dbReference type="ARBA" id="ARBA00004651"/>
    </source>
</evidence>
<dbReference type="Pfam" id="PF13520">
    <property type="entry name" value="AA_permease_2"/>
    <property type="match status" value="1"/>
</dbReference>
<feature type="transmembrane region" description="Helical" evidence="7">
    <location>
        <begin position="135"/>
        <end position="155"/>
    </location>
</feature>
<dbReference type="PANTHER" id="PTHR42770">
    <property type="entry name" value="AMINO ACID TRANSPORTER-RELATED"/>
    <property type="match status" value="1"/>
</dbReference>
<reference evidence="8" key="1">
    <citation type="submission" date="2022-10" db="EMBL/GenBank/DDBJ databases">
        <title>Vagococcus sp. isolated from poultry meat.</title>
        <authorList>
            <person name="Johansson P."/>
            <person name="Bjorkroth J."/>
        </authorList>
    </citation>
    <scope>NUCLEOTIDE SEQUENCE</scope>
    <source>
        <strain evidence="8">STAA11</strain>
    </source>
</reference>
<dbReference type="PANTHER" id="PTHR42770:SF15">
    <property type="entry name" value="GLUTAMATE_GAMMA-AMINOBUTYRATE ANTIPORTER-RELATED"/>
    <property type="match status" value="1"/>
</dbReference>
<feature type="transmembrane region" description="Helical" evidence="7">
    <location>
        <begin position="439"/>
        <end position="460"/>
    </location>
</feature>
<dbReference type="InterPro" id="IPR002293">
    <property type="entry name" value="AA/rel_permease1"/>
</dbReference>
<evidence type="ECO:0000313" key="9">
    <source>
        <dbReference type="Proteomes" id="UP001179647"/>
    </source>
</evidence>
<feature type="transmembrane region" description="Helical" evidence="7">
    <location>
        <begin position="366"/>
        <end position="387"/>
    </location>
</feature>
<evidence type="ECO:0000256" key="6">
    <source>
        <dbReference type="ARBA" id="ARBA00023136"/>
    </source>
</evidence>
<dbReference type="Gene3D" id="1.20.1740.10">
    <property type="entry name" value="Amino acid/polyamine transporter I"/>
    <property type="match status" value="1"/>
</dbReference>
<keyword evidence="3" id="KW-1003">Cell membrane</keyword>
<evidence type="ECO:0000256" key="4">
    <source>
        <dbReference type="ARBA" id="ARBA00022692"/>
    </source>
</evidence>